<gene>
    <name evidence="2" type="ORF">ACFFNY_22700</name>
</gene>
<dbReference type="InterPro" id="IPR025868">
    <property type="entry name" value="Zn_ribbon_dom_put"/>
</dbReference>
<dbReference type="PANTHER" id="PTHR36444:SF2">
    <property type="entry name" value="TRANSCRIPTIONAL REGULATOR PROTEIN YOBU-RELATED"/>
    <property type="match status" value="1"/>
</dbReference>
<sequence length="267" mass="29489">MSTLVCQSCGMPLTEEALIGTDAEHNKVKDYCKYCYESGAFTQPDLTLEEMVETCVPIMVQEGMEEQAARSMMQNYLPNLKRWSSPDGDSGRPAVQPDRYADKAEIRLMGIAATTTNASELSGGGIISKLWARFGQEAIRDKLPARADAQQDQNLFYACYTNYENGALGEYTFLIGAEADASDEVPAGMQAVVVPPATYAVFTTAKGPMDRVVLEAWQAIWKWSALAADMERTFTGDFELYDERSLNPQDAQVDIYIAVRPKGVNQD</sequence>
<evidence type="ECO:0000313" key="3">
    <source>
        <dbReference type="Proteomes" id="UP001589619"/>
    </source>
</evidence>
<dbReference type="InterPro" id="IPR010499">
    <property type="entry name" value="AraC_E-bd"/>
</dbReference>
<comment type="caution">
    <text evidence="2">The sequence shown here is derived from an EMBL/GenBank/DDBJ whole genome shotgun (WGS) entry which is preliminary data.</text>
</comment>
<protein>
    <submittedName>
        <fullName evidence="2">Zinc ribbon domain-containing protein</fullName>
    </submittedName>
</protein>
<dbReference type="EMBL" id="JBHMAG010000015">
    <property type="protein sequence ID" value="MFB9754390.1"/>
    <property type="molecule type" value="Genomic_DNA"/>
</dbReference>
<dbReference type="Proteomes" id="UP001589619">
    <property type="component" value="Unassembled WGS sequence"/>
</dbReference>
<accession>A0ABV5W1I6</accession>
<dbReference type="Pfam" id="PF14526">
    <property type="entry name" value="Cass2"/>
    <property type="match status" value="1"/>
</dbReference>
<dbReference type="PANTHER" id="PTHR36444">
    <property type="entry name" value="TRANSCRIPTIONAL REGULATOR PROTEIN YOBU-RELATED"/>
    <property type="match status" value="1"/>
</dbReference>
<dbReference type="InterPro" id="IPR029441">
    <property type="entry name" value="Cass2"/>
</dbReference>
<keyword evidence="3" id="KW-1185">Reference proteome</keyword>
<name>A0ABV5W1I6_9BACL</name>
<dbReference type="SUPFAM" id="SSF55136">
    <property type="entry name" value="Probable bacterial effector-binding domain"/>
    <property type="match status" value="1"/>
</dbReference>
<dbReference type="SMART" id="SM00871">
    <property type="entry name" value="AraC_E_bind"/>
    <property type="match status" value="1"/>
</dbReference>
<dbReference type="InterPro" id="IPR011256">
    <property type="entry name" value="Reg_factor_effector_dom_sf"/>
</dbReference>
<dbReference type="Pfam" id="PF12674">
    <property type="entry name" value="Zn_ribbon_2"/>
    <property type="match status" value="1"/>
</dbReference>
<proteinExistence type="predicted"/>
<reference evidence="2 3" key="1">
    <citation type="submission" date="2024-09" db="EMBL/GenBank/DDBJ databases">
        <authorList>
            <person name="Sun Q."/>
            <person name="Mori K."/>
        </authorList>
    </citation>
    <scope>NUCLEOTIDE SEQUENCE [LARGE SCALE GENOMIC DNA]</scope>
    <source>
        <strain evidence="2 3">JCM 12520</strain>
    </source>
</reference>
<dbReference type="Gene3D" id="3.20.80.10">
    <property type="entry name" value="Regulatory factor, effector binding domain"/>
    <property type="match status" value="1"/>
</dbReference>
<dbReference type="InterPro" id="IPR053182">
    <property type="entry name" value="YobU-like_regulator"/>
</dbReference>
<dbReference type="RefSeq" id="WP_344916223.1">
    <property type="nucleotide sequence ID" value="NZ_BAAAYO010000018.1"/>
</dbReference>
<feature type="domain" description="AraC effector-binding" evidence="1">
    <location>
        <begin position="97"/>
        <end position="260"/>
    </location>
</feature>
<evidence type="ECO:0000259" key="1">
    <source>
        <dbReference type="SMART" id="SM00871"/>
    </source>
</evidence>
<organism evidence="2 3">
    <name type="scientific">Paenibacillus hodogayensis</name>
    <dbReference type="NCBI Taxonomy" id="279208"/>
    <lineage>
        <taxon>Bacteria</taxon>
        <taxon>Bacillati</taxon>
        <taxon>Bacillota</taxon>
        <taxon>Bacilli</taxon>
        <taxon>Bacillales</taxon>
        <taxon>Paenibacillaceae</taxon>
        <taxon>Paenibacillus</taxon>
    </lineage>
</organism>
<evidence type="ECO:0000313" key="2">
    <source>
        <dbReference type="EMBL" id="MFB9754390.1"/>
    </source>
</evidence>